<dbReference type="InterPro" id="IPR023346">
    <property type="entry name" value="Lysozyme-like_dom_sf"/>
</dbReference>
<dbReference type="Proteomes" id="UP001482513">
    <property type="component" value="Unassembled WGS sequence"/>
</dbReference>
<dbReference type="Gene3D" id="1.10.530.10">
    <property type="match status" value="1"/>
</dbReference>
<name>A0ABV0KCH0_9CYAN</name>
<evidence type="ECO:0000313" key="1">
    <source>
        <dbReference type="EMBL" id="MEP0949623.1"/>
    </source>
</evidence>
<dbReference type="EMBL" id="JAMPKX010000013">
    <property type="protein sequence ID" value="MEP0949623.1"/>
    <property type="molecule type" value="Genomic_DNA"/>
</dbReference>
<keyword evidence="2" id="KW-1185">Reference proteome</keyword>
<keyword evidence="1" id="KW-0378">Hydrolase</keyword>
<organism evidence="1 2">
    <name type="scientific">Leptolyngbya subtilissima DQ-A4</name>
    <dbReference type="NCBI Taxonomy" id="2933933"/>
    <lineage>
        <taxon>Bacteria</taxon>
        <taxon>Bacillati</taxon>
        <taxon>Cyanobacteriota</taxon>
        <taxon>Cyanophyceae</taxon>
        <taxon>Leptolyngbyales</taxon>
        <taxon>Leptolyngbyaceae</taxon>
        <taxon>Leptolyngbya group</taxon>
        <taxon>Leptolyngbya</taxon>
    </lineage>
</organism>
<dbReference type="GO" id="GO:0016787">
    <property type="term" value="F:hydrolase activity"/>
    <property type="evidence" value="ECO:0007669"/>
    <property type="project" value="UniProtKB-KW"/>
</dbReference>
<proteinExistence type="predicted"/>
<gene>
    <name evidence="1" type="ORF">NC992_22285</name>
</gene>
<reference evidence="1 2" key="1">
    <citation type="submission" date="2022-04" db="EMBL/GenBank/DDBJ databases">
        <title>Positive selection, recombination, and allopatry shape intraspecific diversity of widespread and dominant cyanobacteria.</title>
        <authorList>
            <person name="Wei J."/>
            <person name="Shu W."/>
            <person name="Hu C."/>
        </authorList>
    </citation>
    <scope>NUCLEOTIDE SEQUENCE [LARGE SCALE GENOMIC DNA]</scope>
    <source>
        <strain evidence="1 2">DQ-A4</strain>
    </source>
</reference>
<accession>A0ABV0KCH0</accession>
<evidence type="ECO:0000313" key="2">
    <source>
        <dbReference type="Proteomes" id="UP001482513"/>
    </source>
</evidence>
<protein>
    <submittedName>
        <fullName evidence="1">Glycoside hydrolase family protein</fullName>
    </submittedName>
</protein>
<comment type="caution">
    <text evidence="1">The sequence shown here is derived from an EMBL/GenBank/DDBJ whole genome shotgun (WGS) entry which is preliminary data.</text>
</comment>
<sequence>MTSLPSSSSPTLARQRRIQKAKQRRALFIALLLLGAGFVGVRSLPHPSLRQIQETVWVSHPEPLAMTGGDPYVRALMRTISAAESNTNQPYNVLYGGNTVQQLNHHPNICVEIVAGPNQGHCTTAAGRYQFLTGTWQEKARQYHPKSSSWFSSWGDYSFDPESQDLVVYHWLRDTSAWDLDIPNALRDGRLDEVLRRLSGTWTSLGYGIESNSMTARLPRVYENLLQEELARSPSGQLP</sequence>
<dbReference type="SUPFAM" id="SSF53955">
    <property type="entry name" value="Lysozyme-like"/>
    <property type="match status" value="1"/>
</dbReference>